<evidence type="ECO:0000256" key="4">
    <source>
        <dbReference type="ARBA" id="ARBA00023163"/>
    </source>
</evidence>
<dbReference type="SUPFAM" id="SSF88659">
    <property type="entry name" value="Sigma3 and sigma4 domains of RNA polymerase sigma factors"/>
    <property type="match status" value="1"/>
</dbReference>
<gene>
    <name evidence="6" type="ORF">NFI80_11430</name>
</gene>
<organism evidence="6 7">
    <name type="scientific">Dyadobacter chenhuakuii</name>
    <dbReference type="NCBI Taxonomy" id="2909339"/>
    <lineage>
        <taxon>Bacteria</taxon>
        <taxon>Pseudomonadati</taxon>
        <taxon>Bacteroidota</taxon>
        <taxon>Cytophagia</taxon>
        <taxon>Cytophagales</taxon>
        <taxon>Spirosomataceae</taxon>
        <taxon>Dyadobacter</taxon>
    </lineage>
</organism>
<keyword evidence="2" id="KW-0805">Transcription regulation</keyword>
<dbReference type="CDD" id="cd06171">
    <property type="entry name" value="Sigma70_r4"/>
    <property type="match status" value="1"/>
</dbReference>
<feature type="domain" description="RNA polymerase sigma factor 70 region 4 type 2" evidence="5">
    <location>
        <begin position="132"/>
        <end position="184"/>
    </location>
</feature>
<name>A0ABY4XTD3_9BACT</name>
<dbReference type="Pfam" id="PF08281">
    <property type="entry name" value="Sigma70_r4_2"/>
    <property type="match status" value="1"/>
</dbReference>
<dbReference type="Gene3D" id="1.10.1740.10">
    <property type="match status" value="1"/>
</dbReference>
<dbReference type="InterPro" id="IPR013325">
    <property type="entry name" value="RNA_pol_sigma_r2"/>
</dbReference>
<evidence type="ECO:0000256" key="1">
    <source>
        <dbReference type="ARBA" id="ARBA00010641"/>
    </source>
</evidence>
<dbReference type="InterPro" id="IPR036388">
    <property type="entry name" value="WH-like_DNA-bd_sf"/>
</dbReference>
<evidence type="ECO:0000313" key="7">
    <source>
        <dbReference type="Proteomes" id="UP001055420"/>
    </source>
</evidence>
<evidence type="ECO:0000259" key="5">
    <source>
        <dbReference type="Pfam" id="PF08281"/>
    </source>
</evidence>
<evidence type="ECO:0000256" key="3">
    <source>
        <dbReference type="ARBA" id="ARBA00023082"/>
    </source>
</evidence>
<evidence type="ECO:0000313" key="6">
    <source>
        <dbReference type="EMBL" id="USJ33341.2"/>
    </source>
</evidence>
<reference evidence="6" key="1">
    <citation type="submission" date="2022-06" db="EMBL/GenBank/DDBJ databases">
        <title>Novel species in genus Dyadobacter.</title>
        <authorList>
            <person name="Ma C."/>
        </authorList>
    </citation>
    <scope>NUCLEOTIDE SEQUENCE</scope>
    <source>
        <strain evidence="6">CY22</strain>
    </source>
</reference>
<dbReference type="InterPro" id="IPR013249">
    <property type="entry name" value="RNA_pol_sigma70_r4_t2"/>
</dbReference>
<keyword evidence="3" id="KW-0731">Sigma factor</keyword>
<keyword evidence="4" id="KW-0804">Transcription</keyword>
<sequence length="189" mass="22506">MLSQPMDGNVDEQQLWKAFQSGSEDAYTHLYRLHVKAMYRYGMSLVPVSEAFVLDCIHDVFTEIWIKRERLSLPEHIRHYLLKALKIRIIHLLKRQEKSHSPITQADLDDLWSEPSTDEVYAEKEEAENRQELMRRLVALLPHRQQEAIRLRYTENMDYQEIGNILSVNRQSAQNLVHRAVQKLREWLK</sequence>
<dbReference type="PANTHER" id="PTHR43133:SF46">
    <property type="entry name" value="RNA POLYMERASE SIGMA-70 FACTOR ECF SUBFAMILY"/>
    <property type="match status" value="1"/>
</dbReference>
<dbReference type="PANTHER" id="PTHR43133">
    <property type="entry name" value="RNA POLYMERASE ECF-TYPE SIGMA FACTO"/>
    <property type="match status" value="1"/>
</dbReference>
<dbReference type="Proteomes" id="UP001055420">
    <property type="component" value="Chromosome"/>
</dbReference>
<dbReference type="SUPFAM" id="SSF88946">
    <property type="entry name" value="Sigma2 domain of RNA polymerase sigma factors"/>
    <property type="match status" value="1"/>
</dbReference>
<dbReference type="EMBL" id="CP098805">
    <property type="protein sequence ID" value="USJ33341.2"/>
    <property type="molecule type" value="Genomic_DNA"/>
</dbReference>
<comment type="similarity">
    <text evidence="1">Belongs to the sigma-70 factor family. ECF subfamily.</text>
</comment>
<dbReference type="InterPro" id="IPR014284">
    <property type="entry name" value="RNA_pol_sigma-70_dom"/>
</dbReference>
<accession>A0ABY4XTD3</accession>
<keyword evidence="7" id="KW-1185">Reference proteome</keyword>
<evidence type="ECO:0000256" key="2">
    <source>
        <dbReference type="ARBA" id="ARBA00023015"/>
    </source>
</evidence>
<dbReference type="InterPro" id="IPR039425">
    <property type="entry name" value="RNA_pol_sigma-70-like"/>
</dbReference>
<dbReference type="InterPro" id="IPR013324">
    <property type="entry name" value="RNA_pol_sigma_r3/r4-like"/>
</dbReference>
<dbReference type="NCBIfam" id="TIGR02937">
    <property type="entry name" value="sigma70-ECF"/>
    <property type="match status" value="1"/>
</dbReference>
<proteinExistence type="inferred from homology"/>
<dbReference type="Gene3D" id="1.10.10.10">
    <property type="entry name" value="Winged helix-like DNA-binding domain superfamily/Winged helix DNA-binding domain"/>
    <property type="match status" value="1"/>
</dbReference>
<protein>
    <submittedName>
        <fullName evidence="6">Sigma-70 family RNA polymerase sigma factor</fullName>
    </submittedName>
</protein>
<dbReference type="RefSeq" id="WP_235162979.1">
    <property type="nucleotide sequence ID" value="NZ_CP098805.1"/>
</dbReference>